<dbReference type="AlphaFoldDB" id="A0A0L7R3L0"/>
<keyword evidence="2" id="KW-1185">Reference proteome</keyword>
<proteinExistence type="predicted"/>
<accession>A0A0L7R3L0</accession>
<reference evidence="1 2" key="1">
    <citation type="submission" date="2015-07" db="EMBL/GenBank/DDBJ databases">
        <title>The genome of Habropoda laboriosa.</title>
        <authorList>
            <person name="Pan H."/>
            <person name="Kapheim K."/>
        </authorList>
    </citation>
    <scope>NUCLEOTIDE SEQUENCE [LARGE SCALE GENOMIC DNA]</scope>
    <source>
        <strain evidence="1">0110345459</strain>
    </source>
</reference>
<organism evidence="1 2">
    <name type="scientific">Habropoda laboriosa</name>
    <dbReference type="NCBI Taxonomy" id="597456"/>
    <lineage>
        <taxon>Eukaryota</taxon>
        <taxon>Metazoa</taxon>
        <taxon>Ecdysozoa</taxon>
        <taxon>Arthropoda</taxon>
        <taxon>Hexapoda</taxon>
        <taxon>Insecta</taxon>
        <taxon>Pterygota</taxon>
        <taxon>Neoptera</taxon>
        <taxon>Endopterygota</taxon>
        <taxon>Hymenoptera</taxon>
        <taxon>Apocrita</taxon>
        <taxon>Aculeata</taxon>
        <taxon>Apoidea</taxon>
        <taxon>Anthophila</taxon>
        <taxon>Apidae</taxon>
        <taxon>Habropoda</taxon>
    </lineage>
</organism>
<gene>
    <name evidence="1" type="ORF">WH47_09998</name>
</gene>
<dbReference type="Proteomes" id="UP000053825">
    <property type="component" value="Unassembled WGS sequence"/>
</dbReference>
<dbReference type="EMBL" id="KQ414663">
    <property type="protein sequence ID" value="KOC65419.1"/>
    <property type="molecule type" value="Genomic_DNA"/>
</dbReference>
<evidence type="ECO:0000313" key="1">
    <source>
        <dbReference type="EMBL" id="KOC65419.1"/>
    </source>
</evidence>
<name>A0A0L7R3L0_9HYME</name>
<evidence type="ECO:0000313" key="2">
    <source>
        <dbReference type="Proteomes" id="UP000053825"/>
    </source>
</evidence>
<protein>
    <submittedName>
        <fullName evidence="1">Uncharacterized protein</fullName>
    </submittedName>
</protein>
<sequence length="98" mass="10605">SPEEELATWSLARVRPSVALQMKTLNNLVAGCKSRREATLIDTCRCVPRHVAADNILACSSFMTRGYEPGRAITLRISLPRTPAFLAFAGKLSTGANS</sequence>
<feature type="non-terminal residue" evidence="1">
    <location>
        <position position="1"/>
    </location>
</feature>